<sequence length="218" mass="23297">MQLFLDTASIDDVRAAARYGVISGVTTNPSLLAREGGVSYRQRIQEIAAVIDGPISAECISRTADELVAEARELASWHPNVVVKIPIDAEGLEAIHRCSREGIRVNVTLIFSANQALLAALAGAAYLSPFVGRLDDVGHDGMELIRQCVEIVETHGLKARVLAASLRHPLHVTQAALAGAHIATIPPSLLPQMLKHPLTDVGIERFLDDARKAGLLPG</sequence>
<keyword evidence="2" id="KW-0963">Cytoplasm</keyword>
<dbReference type="RefSeq" id="WP_270057834.1">
    <property type="nucleotide sequence ID" value="NZ_CP115149.1"/>
</dbReference>
<organism evidence="4 5">
    <name type="scientific">Tepidiforma flava</name>
    <dbReference type="NCBI Taxonomy" id="3004094"/>
    <lineage>
        <taxon>Bacteria</taxon>
        <taxon>Bacillati</taxon>
        <taxon>Chloroflexota</taxon>
        <taxon>Tepidiformia</taxon>
        <taxon>Tepidiformales</taxon>
        <taxon>Tepidiformaceae</taxon>
        <taxon>Tepidiforma</taxon>
    </lineage>
</organism>
<dbReference type="InterPro" id="IPR001585">
    <property type="entry name" value="TAL/FSA"/>
</dbReference>
<keyword evidence="3" id="KW-0704">Schiff base</keyword>
<dbReference type="Gene3D" id="3.20.20.70">
    <property type="entry name" value="Aldolase class I"/>
    <property type="match status" value="1"/>
</dbReference>
<evidence type="ECO:0000256" key="2">
    <source>
        <dbReference type="ARBA" id="ARBA00022490"/>
    </source>
</evidence>
<dbReference type="CDD" id="cd00956">
    <property type="entry name" value="Transaldolase_FSA"/>
    <property type="match status" value="1"/>
</dbReference>
<keyword evidence="5" id="KW-1185">Reference proteome</keyword>
<accession>A0ABY7M9U5</accession>
<dbReference type="Proteomes" id="UP001212803">
    <property type="component" value="Chromosome"/>
</dbReference>
<reference evidence="4 5" key="1">
    <citation type="journal article" date="2023" name="ISME J.">
        <title>Thermophilic Dehalococcoidia with unusual traits shed light on an unexpected past.</title>
        <authorList>
            <person name="Palmer M."/>
            <person name="Covington J.K."/>
            <person name="Zhou E.M."/>
            <person name="Thomas S.C."/>
            <person name="Habib N."/>
            <person name="Seymour C.O."/>
            <person name="Lai D."/>
            <person name="Johnston J."/>
            <person name="Hashimi A."/>
            <person name="Jiao J.Y."/>
            <person name="Muok A.R."/>
            <person name="Liu L."/>
            <person name="Xian W.D."/>
            <person name="Zhi X.Y."/>
            <person name="Li M.M."/>
            <person name="Silva L.P."/>
            <person name="Bowen B.P."/>
            <person name="Louie K."/>
            <person name="Briegel A."/>
            <person name="Pett-Ridge J."/>
            <person name="Weber P.K."/>
            <person name="Tocheva E.I."/>
            <person name="Woyke T."/>
            <person name="Northen T.R."/>
            <person name="Mayali X."/>
            <person name="Li W.J."/>
            <person name="Hedlund B.P."/>
        </authorList>
    </citation>
    <scope>NUCLEOTIDE SEQUENCE [LARGE SCALE GENOMIC DNA]</scope>
    <source>
        <strain evidence="4 5">YIM 72310</strain>
    </source>
</reference>
<dbReference type="SUPFAM" id="SSF51569">
    <property type="entry name" value="Aldolase"/>
    <property type="match status" value="1"/>
</dbReference>
<comment type="subcellular location">
    <subcellularLocation>
        <location evidence="1">Cytoplasm</location>
    </subcellularLocation>
</comment>
<dbReference type="PANTHER" id="PTHR10683">
    <property type="entry name" value="TRANSALDOLASE"/>
    <property type="match status" value="1"/>
</dbReference>
<protein>
    <submittedName>
        <fullName evidence="4">Fructose-6-phosphate aldolase</fullName>
    </submittedName>
</protein>
<dbReference type="PANTHER" id="PTHR10683:SF36">
    <property type="entry name" value="TRANSALDOLASE"/>
    <property type="match status" value="1"/>
</dbReference>
<evidence type="ECO:0000313" key="5">
    <source>
        <dbReference type="Proteomes" id="UP001212803"/>
    </source>
</evidence>
<gene>
    <name evidence="4" type="primary">fsa</name>
    <name evidence="4" type="ORF">O0235_07040</name>
</gene>
<dbReference type="InterPro" id="IPR033919">
    <property type="entry name" value="TSA/FSA_arc/bac"/>
</dbReference>
<evidence type="ECO:0000256" key="3">
    <source>
        <dbReference type="ARBA" id="ARBA00023270"/>
    </source>
</evidence>
<dbReference type="InterPro" id="IPR018225">
    <property type="entry name" value="Transaldolase_AS"/>
</dbReference>
<evidence type="ECO:0000256" key="1">
    <source>
        <dbReference type="ARBA" id="ARBA00004496"/>
    </source>
</evidence>
<dbReference type="InterPro" id="IPR004731">
    <property type="entry name" value="Transaldolase_3B/F6P_aldolase"/>
</dbReference>
<dbReference type="PROSITE" id="PS01054">
    <property type="entry name" value="TRANSALDOLASE_1"/>
    <property type="match status" value="1"/>
</dbReference>
<dbReference type="NCBIfam" id="TIGR00875">
    <property type="entry name" value="fsa_talC_mipB"/>
    <property type="match status" value="1"/>
</dbReference>
<dbReference type="InterPro" id="IPR013785">
    <property type="entry name" value="Aldolase_TIM"/>
</dbReference>
<dbReference type="Pfam" id="PF00923">
    <property type="entry name" value="TAL_FSA"/>
    <property type="match status" value="1"/>
</dbReference>
<dbReference type="EMBL" id="CP115149">
    <property type="protein sequence ID" value="WBL37321.1"/>
    <property type="molecule type" value="Genomic_DNA"/>
</dbReference>
<proteinExistence type="predicted"/>
<name>A0ABY7M9U5_9CHLR</name>
<evidence type="ECO:0000313" key="4">
    <source>
        <dbReference type="EMBL" id="WBL37321.1"/>
    </source>
</evidence>